<name>A0AAV8SAB6_9ROSI</name>
<gene>
    <name evidence="5" type="ORF">K2173_013422</name>
</gene>
<dbReference type="Gene3D" id="3.40.50.720">
    <property type="entry name" value="NAD(P)-binding Rossmann-like Domain"/>
    <property type="match status" value="1"/>
</dbReference>
<keyword evidence="6" id="KW-1185">Reference proteome</keyword>
<dbReference type="InterPro" id="IPR050425">
    <property type="entry name" value="NAD(P)_dehydrat-like"/>
</dbReference>
<evidence type="ECO:0000313" key="5">
    <source>
        <dbReference type="EMBL" id="KAJ8748983.1"/>
    </source>
</evidence>
<evidence type="ECO:0000256" key="1">
    <source>
        <dbReference type="ARBA" id="ARBA00022857"/>
    </source>
</evidence>
<accession>A0AAV8SAB6</accession>
<dbReference type="AlphaFoldDB" id="A0AAV8SAB6"/>
<feature type="domain" description="NAD-dependent epimerase/dehydratase" evidence="4">
    <location>
        <begin position="13"/>
        <end position="162"/>
    </location>
</feature>
<evidence type="ECO:0000259" key="4">
    <source>
        <dbReference type="Pfam" id="PF01370"/>
    </source>
</evidence>
<evidence type="ECO:0000256" key="3">
    <source>
        <dbReference type="ARBA" id="ARBA00023445"/>
    </source>
</evidence>
<proteinExistence type="inferred from homology"/>
<keyword evidence="2" id="KW-0560">Oxidoreductase</keyword>
<dbReference type="PANTHER" id="PTHR10366:SF563">
    <property type="entry name" value="CINNAMOYL-COA REDUCTASE 16"/>
    <property type="match status" value="1"/>
</dbReference>
<dbReference type="Pfam" id="PF01370">
    <property type="entry name" value="Epimerase"/>
    <property type="match status" value="1"/>
</dbReference>
<dbReference type="InterPro" id="IPR036291">
    <property type="entry name" value="NAD(P)-bd_dom_sf"/>
</dbReference>
<comment type="caution">
    <text evidence="5">The sequence shown here is derived from an EMBL/GenBank/DDBJ whole genome shotgun (WGS) entry which is preliminary data.</text>
</comment>
<dbReference type="PANTHER" id="PTHR10366">
    <property type="entry name" value="NAD DEPENDENT EPIMERASE/DEHYDRATASE"/>
    <property type="match status" value="1"/>
</dbReference>
<keyword evidence="1" id="KW-0521">NADP</keyword>
<dbReference type="InterPro" id="IPR001509">
    <property type="entry name" value="Epimerase_deHydtase"/>
</dbReference>
<protein>
    <recommendedName>
        <fullName evidence="4">NAD-dependent epimerase/dehydratase domain-containing protein</fullName>
    </recommendedName>
</protein>
<dbReference type="SUPFAM" id="SSF51735">
    <property type="entry name" value="NAD(P)-binding Rossmann-fold domains"/>
    <property type="match status" value="1"/>
</dbReference>
<dbReference type="FunFam" id="3.40.50.720:FF:000085">
    <property type="entry name" value="Dihydroflavonol reductase"/>
    <property type="match status" value="1"/>
</dbReference>
<dbReference type="EMBL" id="JAIWQS010000012">
    <property type="protein sequence ID" value="KAJ8748983.1"/>
    <property type="molecule type" value="Genomic_DNA"/>
</dbReference>
<organism evidence="5 6">
    <name type="scientific">Erythroxylum novogranatense</name>
    <dbReference type="NCBI Taxonomy" id="1862640"/>
    <lineage>
        <taxon>Eukaryota</taxon>
        <taxon>Viridiplantae</taxon>
        <taxon>Streptophyta</taxon>
        <taxon>Embryophyta</taxon>
        <taxon>Tracheophyta</taxon>
        <taxon>Spermatophyta</taxon>
        <taxon>Magnoliopsida</taxon>
        <taxon>eudicotyledons</taxon>
        <taxon>Gunneridae</taxon>
        <taxon>Pentapetalae</taxon>
        <taxon>rosids</taxon>
        <taxon>fabids</taxon>
        <taxon>Malpighiales</taxon>
        <taxon>Erythroxylaceae</taxon>
        <taxon>Erythroxylum</taxon>
    </lineage>
</organism>
<dbReference type="Proteomes" id="UP001159364">
    <property type="component" value="Linkage Group LG12"/>
</dbReference>
<sequence length="240" mass="26826">MDLEDKKPDEEVVTKIAADGMLGILKACLKAQTVKRVVYTSSDVAVLFNGKDVELIDETYWTDVDYVRAKMTSGASYFISKTLTEKTALEFAQEHKLDLVTMLPTMVIGPFICPKFPDSVRLSLAMLWGEKELVASLLSMSMVHVDDVARAHIFLFEHSEAKGRYICSSHYTTNLELAKFLSAKYPEFPIPTDQSLKDIKGVKTADVSSEKLLKSGFSYKYGLDETFDGAVQCCKEKGYL</sequence>
<evidence type="ECO:0000256" key="2">
    <source>
        <dbReference type="ARBA" id="ARBA00023002"/>
    </source>
</evidence>
<comment type="similarity">
    <text evidence="3">Belongs to the NAD(P)-dependent epimerase/dehydratase family. Dihydroflavonol-4-reductase subfamily.</text>
</comment>
<dbReference type="GO" id="GO:0016616">
    <property type="term" value="F:oxidoreductase activity, acting on the CH-OH group of donors, NAD or NADP as acceptor"/>
    <property type="evidence" value="ECO:0007669"/>
    <property type="project" value="TreeGrafter"/>
</dbReference>
<reference evidence="5 6" key="1">
    <citation type="submission" date="2021-09" db="EMBL/GenBank/DDBJ databases">
        <title>Genomic insights and catalytic innovation underlie evolution of tropane alkaloids biosynthesis.</title>
        <authorList>
            <person name="Wang Y.-J."/>
            <person name="Tian T."/>
            <person name="Huang J.-P."/>
            <person name="Huang S.-X."/>
        </authorList>
    </citation>
    <scope>NUCLEOTIDE SEQUENCE [LARGE SCALE GENOMIC DNA]</scope>
    <source>
        <strain evidence="5">KIB-2018</strain>
        <tissue evidence="5">Leaf</tissue>
    </source>
</reference>
<evidence type="ECO:0000313" key="6">
    <source>
        <dbReference type="Proteomes" id="UP001159364"/>
    </source>
</evidence>